<accession>A0A128F9F2</accession>
<dbReference type="Gene3D" id="3.40.50.720">
    <property type="entry name" value="NAD(P)-binding Rossmann-like Domain"/>
    <property type="match status" value="2"/>
</dbReference>
<dbReference type="GO" id="GO:0006564">
    <property type="term" value="P:L-serine biosynthetic process"/>
    <property type="evidence" value="ECO:0007669"/>
    <property type="project" value="UniProtKB-ARBA"/>
</dbReference>
<dbReference type="InterPro" id="IPR029753">
    <property type="entry name" value="D-isomer_DH_CS"/>
</dbReference>
<dbReference type="PANTHER" id="PTHR43761:SF1">
    <property type="entry name" value="D-ISOMER SPECIFIC 2-HYDROXYACID DEHYDROGENASE CATALYTIC DOMAIN-CONTAINING PROTEIN-RELATED"/>
    <property type="match status" value="1"/>
</dbReference>
<dbReference type="PROSITE" id="PS00671">
    <property type="entry name" value="D_2_HYDROXYACID_DH_3"/>
    <property type="match status" value="1"/>
</dbReference>
<dbReference type="InterPro" id="IPR006139">
    <property type="entry name" value="D-isomer_2_OHA_DH_cat_dom"/>
</dbReference>
<dbReference type="InterPro" id="IPR036291">
    <property type="entry name" value="NAD(P)-bd_dom_sf"/>
</dbReference>
<dbReference type="GO" id="GO:0004617">
    <property type="term" value="F:phosphoglycerate dehydrogenase activity"/>
    <property type="evidence" value="ECO:0007669"/>
    <property type="project" value="UniProtKB-ARBA"/>
</dbReference>
<dbReference type="Proteomes" id="UP000073601">
    <property type="component" value="Unassembled WGS sequence"/>
</dbReference>
<evidence type="ECO:0000256" key="4">
    <source>
        <dbReference type="RuleBase" id="RU003719"/>
    </source>
</evidence>
<dbReference type="InterPro" id="IPR006140">
    <property type="entry name" value="D-isomer_DH_NAD-bd"/>
</dbReference>
<dbReference type="OrthoDB" id="9805416at2"/>
<evidence type="ECO:0000259" key="6">
    <source>
        <dbReference type="Pfam" id="PF02826"/>
    </source>
</evidence>
<dbReference type="GO" id="GO:0051287">
    <property type="term" value="F:NAD binding"/>
    <property type="evidence" value="ECO:0007669"/>
    <property type="project" value="InterPro"/>
</dbReference>
<feature type="domain" description="D-isomer specific 2-hydroxyacid dehydrogenase NAD-binding" evidence="6">
    <location>
        <begin position="107"/>
        <end position="287"/>
    </location>
</feature>
<dbReference type="InterPro" id="IPR050418">
    <property type="entry name" value="D-iso_2-hydroxyacid_DH_PdxB"/>
</dbReference>
<dbReference type="EC" id="1.-.-.-" evidence="7"/>
<keyword evidence="2 4" id="KW-0560">Oxidoreductase</keyword>
<gene>
    <name evidence="7" type="ORF">GMA8713_02678</name>
</gene>
<protein>
    <submittedName>
        <fullName evidence="7">Putative 2-hydroxyacid dehydrogenase</fullName>
        <ecNumber evidence="7">1.-.-.-</ecNumber>
    </submittedName>
</protein>
<evidence type="ECO:0000259" key="5">
    <source>
        <dbReference type="Pfam" id="PF00389"/>
    </source>
</evidence>
<dbReference type="RefSeq" id="WP_062710536.1">
    <property type="nucleotide sequence ID" value="NZ_CAWRCI010000023.1"/>
</dbReference>
<comment type="similarity">
    <text evidence="1 4">Belongs to the D-isomer specific 2-hydroxyacid dehydrogenase family.</text>
</comment>
<dbReference type="CDD" id="cd12162">
    <property type="entry name" value="2-Hacid_dh_4"/>
    <property type="match status" value="1"/>
</dbReference>
<feature type="domain" description="D-isomer specific 2-hydroxyacid dehydrogenase catalytic" evidence="5">
    <location>
        <begin position="28"/>
        <end position="315"/>
    </location>
</feature>
<dbReference type="FunFam" id="3.40.50.720:FF:000041">
    <property type="entry name" value="D-3-phosphoglycerate dehydrogenase"/>
    <property type="match status" value="1"/>
</dbReference>
<dbReference type="PANTHER" id="PTHR43761">
    <property type="entry name" value="D-ISOMER SPECIFIC 2-HYDROXYACID DEHYDROGENASE FAMILY PROTEIN (AFU_ORTHOLOGUE AFUA_1G13630)"/>
    <property type="match status" value="1"/>
</dbReference>
<evidence type="ECO:0000313" key="8">
    <source>
        <dbReference type="Proteomes" id="UP000073601"/>
    </source>
</evidence>
<evidence type="ECO:0000256" key="1">
    <source>
        <dbReference type="ARBA" id="ARBA00005854"/>
    </source>
</evidence>
<evidence type="ECO:0000313" key="7">
    <source>
        <dbReference type="EMBL" id="CZF83443.1"/>
    </source>
</evidence>
<name>A0A128F9F2_9GAMM</name>
<keyword evidence="8" id="KW-1185">Reference proteome</keyword>
<dbReference type="Pfam" id="PF02826">
    <property type="entry name" value="2-Hacid_dh_C"/>
    <property type="match status" value="1"/>
</dbReference>
<dbReference type="SUPFAM" id="SSF52283">
    <property type="entry name" value="Formate/glycerate dehydrogenase catalytic domain-like"/>
    <property type="match status" value="1"/>
</dbReference>
<dbReference type="Pfam" id="PF00389">
    <property type="entry name" value="2-Hacid_dh"/>
    <property type="match status" value="1"/>
</dbReference>
<dbReference type="PROSITE" id="PS00670">
    <property type="entry name" value="D_2_HYDROXYACID_DH_2"/>
    <property type="match status" value="1"/>
</dbReference>
<evidence type="ECO:0000256" key="3">
    <source>
        <dbReference type="ARBA" id="ARBA00023027"/>
    </source>
</evidence>
<evidence type="ECO:0000256" key="2">
    <source>
        <dbReference type="ARBA" id="ARBA00023002"/>
    </source>
</evidence>
<proteinExistence type="inferred from homology"/>
<sequence>MEKIVFLDSATIPSHICIPSPSFPHQWESFEETSSDDVLNRLKDATIAITNKVILNAELLAQLPSLKLIAIAATGYNNVDTDWCKANNLPVCNIRGYATRSVPEHVIALAFALRRNLNAYHRDIELGVWKEKNQFCFFTHPIGDITGATLGVIGSGSLGQAVAILAKAVGMNVIRVERKDVTSAREGYVSFEEALMQADILTLHCPLSDATRNLIGEKEFAKMKPTSILINTGRGGLVDETALVEALKKGEIAGAGVDVFTEEPATNSNPLLAHSGLPNLILTPHVAWGSDSSLQTLANQLTDNLNAFIKGHPNNLV</sequence>
<dbReference type="AlphaFoldDB" id="A0A128F9F2"/>
<dbReference type="SUPFAM" id="SSF51735">
    <property type="entry name" value="NAD(P)-binding Rossmann-fold domains"/>
    <property type="match status" value="1"/>
</dbReference>
<keyword evidence="3" id="KW-0520">NAD</keyword>
<reference evidence="8" key="1">
    <citation type="submission" date="2016-02" db="EMBL/GenBank/DDBJ databases">
        <authorList>
            <person name="Rodrigo-Torres Lidia"/>
            <person name="Arahal R.David."/>
        </authorList>
    </citation>
    <scope>NUCLEOTIDE SEQUENCE [LARGE SCALE GENOMIC DNA]</scope>
    <source>
        <strain evidence="8">CECT 8713</strain>
    </source>
</reference>
<dbReference type="EMBL" id="FIZY01000023">
    <property type="protein sequence ID" value="CZF83443.1"/>
    <property type="molecule type" value="Genomic_DNA"/>
</dbReference>
<organism evidence="7 8">
    <name type="scientific">Grimontia marina</name>
    <dbReference type="NCBI Taxonomy" id="646534"/>
    <lineage>
        <taxon>Bacteria</taxon>
        <taxon>Pseudomonadati</taxon>
        <taxon>Pseudomonadota</taxon>
        <taxon>Gammaproteobacteria</taxon>
        <taxon>Vibrionales</taxon>
        <taxon>Vibrionaceae</taxon>
        <taxon>Grimontia</taxon>
    </lineage>
</organism>
<dbReference type="GO" id="GO:0047545">
    <property type="term" value="F:(S)-2-hydroxyglutarate dehydrogenase activity"/>
    <property type="evidence" value="ECO:0007669"/>
    <property type="project" value="UniProtKB-ARBA"/>
</dbReference>